<accession>A0A3N9PNM7</accession>
<sequence length="63" mass="7487">MDPFLKALNEVIHSWAELSKEWGLIEPDYSDRLSEGYPFNKDFNEIVHELIEWKEKLHNISKG</sequence>
<dbReference type="EMBL" id="RQPI01000027">
    <property type="protein sequence ID" value="RQW07892.1"/>
    <property type="molecule type" value="Genomic_DNA"/>
</dbReference>
<dbReference type="AlphaFoldDB" id="A0A3N9PNM7"/>
<name>A0A3N9PNM7_9BACL</name>
<evidence type="ECO:0000313" key="1">
    <source>
        <dbReference type="EMBL" id="RQW07892.1"/>
    </source>
</evidence>
<comment type="caution">
    <text evidence="1">The sequence shown here is derived from an EMBL/GenBank/DDBJ whole genome shotgun (WGS) entry which is preliminary data.</text>
</comment>
<dbReference type="Proteomes" id="UP000282529">
    <property type="component" value="Unassembled WGS sequence"/>
</dbReference>
<reference evidence="1 2" key="1">
    <citation type="submission" date="2018-11" db="EMBL/GenBank/DDBJ databases">
        <title>Genome sequence of strain 7197.</title>
        <authorList>
            <person name="Gao J."/>
            <person name="Sun J."/>
        </authorList>
    </citation>
    <scope>NUCLEOTIDE SEQUENCE [LARGE SCALE GENOMIC DNA]</scope>
    <source>
        <strain evidence="1 2">7197</strain>
    </source>
</reference>
<dbReference type="OrthoDB" id="2974073at2"/>
<keyword evidence="2" id="KW-1185">Reference proteome</keyword>
<gene>
    <name evidence="1" type="ORF">EH198_23805</name>
</gene>
<organism evidence="1 2">
    <name type="scientific">Paenibacillus rhizophilus</name>
    <dbReference type="NCBI Taxonomy" id="1850366"/>
    <lineage>
        <taxon>Bacteria</taxon>
        <taxon>Bacillati</taxon>
        <taxon>Bacillota</taxon>
        <taxon>Bacilli</taxon>
        <taxon>Bacillales</taxon>
        <taxon>Paenibacillaceae</taxon>
        <taxon>Paenibacillus</taxon>
    </lineage>
</organism>
<dbReference type="RefSeq" id="WP_124697955.1">
    <property type="nucleotide sequence ID" value="NZ_JBHUFE010000017.1"/>
</dbReference>
<proteinExistence type="predicted"/>
<evidence type="ECO:0000313" key="2">
    <source>
        <dbReference type="Proteomes" id="UP000282529"/>
    </source>
</evidence>
<protein>
    <submittedName>
        <fullName evidence="1">Uncharacterized protein</fullName>
    </submittedName>
</protein>